<feature type="transmembrane region" description="Helical" evidence="1">
    <location>
        <begin position="6"/>
        <end position="32"/>
    </location>
</feature>
<protein>
    <submittedName>
        <fullName evidence="2">Uncharacterized protein</fullName>
    </submittedName>
</protein>
<sequence length="95" mass="11267">DKSFPYFYFVQTTPILLVLPRFWSTFTLLIVLSIESMTCWFENQFLANFDRPFLVLLTNSSDSHTILALHHPASMNCHCSFFSFGIFFYQRHFII</sequence>
<keyword evidence="1" id="KW-0812">Transmembrane</keyword>
<proteinExistence type="predicted"/>
<comment type="caution">
    <text evidence="2">The sequence shown here is derived from an EMBL/GenBank/DDBJ whole genome shotgun (WGS) entry which is preliminary data.</text>
</comment>
<name>A0A3M7RRM2_BRAPC</name>
<dbReference type="Proteomes" id="UP000276133">
    <property type="component" value="Unassembled WGS sequence"/>
</dbReference>
<keyword evidence="1" id="KW-0472">Membrane</keyword>
<dbReference type="EMBL" id="REGN01002801">
    <property type="protein sequence ID" value="RNA26119.1"/>
    <property type="molecule type" value="Genomic_DNA"/>
</dbReference>
<keyword evidence="3" id="KW-1185">Reference proteome</keyword>
<evidence type="ECO:0000313" key="2">
    <source>
        <dbReference type="EMBL" id="RNA26119.1"/>
    </source>
</evidence>
<feature type="non-terminal residue" evidence="2">
    <location>
        <position position="1"/>
    </location>
</feature>
<evidence type="ECO:0000256" key="1">
    <source>
        <dbReference type="SAM" id="Phobius"/>
    </source>
</evidence>
<accession>A0A3M7RRM2</accession>
<organism evidence="2 3">
    <name type="scientific">Brachionus plicatilis</name>
    <name type="common">Marine rotifer</name>
    <name type="synonym">Brachionus muelleri</name>
    <dbReference type="NCBI Taxonomy" id="10195"/>
    <lineage>
        <taxon>Eukaryota</taxon>
        <taxon>Metazoa</taxon>
        <taxon>Spiralia</taxon>
        <taxon>Gnathifera</taxon>
        <taxon>Rotifera</taxon>
        <taxon>Eurotatoria</taxon>
        <taxon>Monogononta</taxon>
        <taxon>Pseudotrocha</taxon>
        <taxon>Ploima</taxon>
        <taxon>Brachionidae</taxon>
        <taxon>Brachionus</taxon>
    </lineage>
</organism>
<keyword evidence="1" id="KW-1133">Transmembrane helix</keyword>
<evidence type="ECO:0000313" key="3">
    <source>
        <dbReference type="Proteomes" id="UP000276133"/>
    </source>
</evidence>
<reference evidence="2 3" key="1">
    <citation type="journal article" date="2018" name="Sci. Rep.">
        <title>Genomic signatures of local adaptation to the degree of environmental predictability in rotifers.</title>
        <authorList>
            <person name="Franch-Gras L."/>
            <person name="Hahn C."/>
            <person name="Garcia-Roger E.M."/>
            <person name="Carmona M.J."/>
            <person name="Serra M."/>
            <person name="Gomez A."/>
        </authorList>
    </citation>
    <scope>NUCLEOTIDE SEQUENCE [LARGE SCALE GENOMIC DNA]</scope>
    <source>
        <strain evidence="2">HYR1</strain>
    </source>
</reference>
<gene>
    <name evidence="2" type="ORF">BpHYR1_021938</name>
</gene>
<dbReference type="AlphaFoldDB" id="A0A3M7RRM2"/>